<comment type="caution">
    <text evidence="9">The sequence shown here is derived from an EMBL/GenBank/DDBJ whole genome shotgun (WGS) entry which is preliminary data.</text>
</comment>
<dbReference type="AlphaFoldDB" id="A0A7C8LU41"/>
<dbReference type="InterPro" id="IPR038770">
    <property type="entry name" value="Na+/solute_symporter_sf"/>
</dbReference>
<reference evidence="9 10" key="1">
    <citation type="submission" date="2019-12" db="EMBL/GenBank/DDBJ databases">
        <title>Defluviitalea raffinosedens, isolated from a biogas fermenter, genome sequencing and characterization.</title>
        <authorList>
            <person name="Rettenmaier R."/>
            <person name="Schneider M."/>
            <person name="Neuhaus K."/>
            <person name="Liebl W."/>
            <person name="Zverlov V."/>
        </authorList>
    </citation>
    <scope>NUCLEOTIDE SEQUENCE [LARGE SCALE GENOMIC DNA]</scope>
    <source>
        <strain evidence="9 10">249c-K6</strain>
    </source>
</reference>
<dbReference type="EMBL" id="WSLF01000002">
    <property type="protein sequence ID" value="KAE9636062.1"/>
    <property type="molecule type" value="Genomic_DNA"/>
</dbReference>
<evidence type="ECO:0000256" key="5">
    <source>
        <dbReference type="ARBA" id="ARBA00022692"/>
    </source>
</evidence>
<feature type="transmembrane region" description="Helical" evidence="8">
    <location>
        <begin position="37"/>
        <end position="56"/>
    </location>
</feature>
<evidence type="ECO:0000313" key="10">
    <source>
        <dbReference type="Proteomes" id="UP000483018"/>
    </source>
</evidence>
<keyword evidence="7 8" id="KW-0472">Membrane</keyword>
<comment type="similarity">
    <text evidence="2">Belongs to the auxin efflux carrier (TC 2.A.69) family.</text>
</comment>
<feature type="transmembrane region" description="Helical" evidence="8">
    <location>
        <begin position="256"/>
        <end position="277"/>
    </location>
</feature>
<evidence type="ECO:0000256" key="8">
    <source>
        <dbReference type="SAM" id="Phobius"/>
    </source>
</evidence>
<dbReference type="GO" id="GO:0005886">
    <property type="term" value="C:plasma membrane"/>
    <property type="evidence" value="ECO:0007669"/>
    <property type="project" value="UniProtKB-SubCell"/>
</dbReference>
<evidence type="ECO:0000256" key="7">
    <source>
        <dbReference type="ARBA" id="ARBA00023136"/>
    </source>
</evidence>
<evidence type="ECO:0000256" key="6">
    <source>
        <dbReference type="ARBA" id="ARBA00022989"/>
    </source>
</evidence>
<gene>
    <name evidence="9" type="ORF">GND95_02745</name>
</gene>
<dbReference type="Pfam" id="PF03547">
    <property type="entry name" value="Mem_trans"/>
    <property type="match status" value="2"/>
</dbReference>
<keyword evidence="4" id="KW-1003">Cell membrane</keyword>
<feature type="transmembrane region" description="Helical" evidence="8">
    <location>
        <begin position="126"/>
        <end position="148"/>
    </location>
</feature>
<feature type="transmembrane region" description="Helical" evidence="8">
    <location>
        <begin position="160"/>
        <end position="180"/>
    </location>
</feature>
<dbReference type="Proteomes" id="UP000483018">
    <property type="component" value="Unassembled WGS sequence"/>
</dbReference>
<dbReference type="Gene3D" id="1.20.1530.20">
    <property type="match status" value="1"/>
</dbReference>
<name>A0A7C8LU41_9FIRM</name>
<proteinExistence type="inferred from homology"/>
<sequence>MAEALLVGRRVLLIFIYVLIGIFCVKKKIITSQSGKQFSNFIVTVIMVCVVIKSYIRPMERQHLLGILLAIGLAALFHMIAIIVSSLLIKEREDVGYRIERMGVIYSNCGFMGIPLIYAAVGDIGIFYAVAYISIFNIVLWTHGVMLLSGEKKFNLRSIISNPALIAFAIGLLLYCTQIPVPDMITEVMGSISDMNTPLAMITTGVFLANIDLKSTFTNKRIYFVTALRLILLPMIMLIIIKILGVANWMPGAHEVVMVNVIGCACPAAASITLFPAKYNVDGEYGAQIIAVSTLLSVITIPVFNLITNLWL</sequence>
<feature type="transmembrane region" description="Helical" evidence="8">
    <location>
        <begin position="101"/>
        <end position="120"/>
    </location>
</feature>
<evidence type="ECO:0000313" key="9">
    <source>
        <dbReference type="EMBL" id="KAE9636062.1"/>
    </source>
</evidence>
<evidence type="ECO:0000256" key="1">
    <source>
        <dbReference type="ARBA" id="ARBA00004651"/>
    </source>
</evidence>
<keyword evidence="10" id="KW-1185">Reference proteome</keyword>
<evidence type="ECO:0000256" key="2">
    <source>
        <dbReference type="ARBA" id="ARBA00010145"/>
    </source>
</evidence>
<feature type="transmembrane region" description="Helical" evidence="8">
    <location>
        <begin position="62"/>
        <end position="89"/>
    </location>
</feature>
<dbReference type="GO" id="GO:0055085">
    <property type="term" value="P:transmembrane transport"/>
    <property type="evidence" value="ECO:0007669"/>
    <property type="project" value="InterPro"/>
</dbReference>
<comment type="subcellular location">
    <subcellularLocation>
        <location evidence="1">Cell membrane</location>
        <topology evidence="1">Multi-pass membrane protein</topology>
    </subcellularLocation>
</comment>
<feature type="transmembrane region" description="Helical" evidence="8">
    <location>
        <begin position="289"/>
        <end position="311"/>
    </location>
</feature>
<accession>A0A7C8LU41</accession>
<feature type="transmembrane region" description="Helical" evidence="8">
    <location>
        <begin position="6"/>
        <end position="25"/>
    </location>
</feature>
<dbReference type="RefSeq" id="WP_158739316.1">
    <property type="nucleotide sequence ID" value="NZ_WSLF01000002.1"/>
</dbReference>
<protein>
    <recommendedName>
        <fullName evidence="11">AEC family transporter</fullName>
    </recommendedName>
</protein>
<keyword evidence="5 8" id="KW-0812">Transmembrane</keyword>
<keyword evidence="6 8" id="KW-1133">Transmembrane helix</keyword>
<dbReference type="InterPro" id="IPR004776">
    <property type="entry name" value="Mem_transp_PIN-like"/>
</dbReference>
<keyword evidence="3" id="KW-0813">Transport</keyword>
<dbReference type="PANTHER" id="PTHR36838">
    <property type="entry name" value="AUXIN EFFLUX CARRIER FAMILY PROTEIN"/>
    <property type="match status" value="1"/>
</dbReference>
<evidence type="ECO:0000256" key="4">
    <source>
        <dbReference type="ARBA" id="ARBA00022475"/>
    </source>
</evidence>
<dbReference type="OrthoDB" id="9798064at2"/>
<organism evidence="9 10">
    <name type="scientific">Defluviitalea raffinosedens</name>
    <dbReference type="NCBI Taxonomy" id="1450156"/>
    <lineage>
        <taxon>Bacteria</taxon>
        <taxon>Bacillati</taxon>
        <taxon>Bacillota</taxon>
        <taxon>Clostridia</taxon>
        <taxon>Lachnospirales</taxon>
        <taxon>Defluviitaleaceae</taxon>
        <taxon>Defluviitalea</taxon>
    </lineage>
</organism>
<feature type="transmembrane region" description="Helical" evidence="8">
    <location>
        <begin position="223"/>
        <end position="244"/>
    </location>
</feature>
<evidence type="ECO:0008006" key="11">
    <source>
        <dbReference type="Google" id="ProtNLM"/>
    </source>
</evidence>
<evidence type="ECO:0000256" key="3">
    <source>
        <dbReference type="ARBA" id="ARBA00022448"/>
    </source>
</evidence>
<dbReference type="PANTHER" id="PTHR36838:SF1">
    <property type="entry name" value="SLR1864 PROTEIN"/>
    <property type="match status" value="1"/>
</dbReference>